<comment type="caution">
    <text evidence="2">The sequence shown here is derived from an EMBL/GenBank/DDBJ whole genome shotgun (WGS) entry which is preliminary data.</text>
</comment>
<proteinExistence type="predicted"/>
<sequence length="109" mass="12494">MINHRDCHKLLLIHKSRTTAIIRHTLNDGGHDGDDVHDDGRDVHGDHDAHDDGDHDDGHDGDHGDGHDVRDDRDGGHDDHDDDALHLQHLELARLKCIEEQRSRKRRIR</sequence>
<keyword evidence="3" id="KW-1185">Reference proteome</keyword>
<gene>
    <name evidence="2" type="ORF">CEXT_735731</name>
</gene>
<accession>A0AAV4NVG5</accession>
<dbReference type="AlphaFoldDB" id="A0AAV4NVG5"/>
<dbReference type="EMBL" id="BPLR01003803">
    <property type="protein sequence ID" value="GIX88882.1"/>
    <property type="molecule type" value="Genomic_DNA"/>
</dbReference>
<protein>
    <submittedName>
        <fullName evidence="2">Uncharacterized protein</fullName>
    </submittedName>
</protein>
<feature type="region of interest" description="Disordered" evidence="1">
    <location>
        <begin position="25"/>
        <end position="82"/>
    </location>
</feature>
<evidence type="ECO:0000256" key="1">
    <source>
        <dbReference type="SAM" id="MobiDB-lite"/>
    </source>
</evidence>
<evidence type="ECO:0000313" key="2">
    <source>
        <dbReference type="EMBL" id="GIX88882.1"/>
    </source>
</evidence>
<evidence type="ECO:0000313" key="3">
    <source>
        <dbReference type="Proteomes" id="UP001054945"/>
    </source>
</evidence>
<dbReference type="Proteomes" id="UP001054945">
    <property type="component" value="Unassembled WGS sequence"/>
</dbReference>
<reference evidence="2 3" key="1">
    <citation type="submission" date="2021-06" db="EMBL/GenBank/DDBJ databases">
        <title>Caerostris extrusa draft genome.</title>
        <authorList>
            <person name="Kono N."/>
            <person name="Arakawa K."/>
        </authorList>
    </citation>
    <scope>NUCLEOTIDE SEQUENCE [LARGE SCALE GENOMIC DNA]</scope>
</reference>
<organism evidence="2 3">
    <name type="scientific">Caerostris extrusa</name>
    <name type="common">Bark spider</name>
    <name type="synonym">Caerostris bankana</name>
    <dbReference type="NCBI Taxonomy" id="172846"/>
    <lineage>
        <taxon>Eukaryota</taxon>
        <taxon>Metazoa</taxon>
        <taxon>Ecdysozoa</taxon>
        <taxon>Arthropoda</taxon>
        <taxon>Chelicerata</taxon>
        <taxon>Arachnida</taxon>
        <taxon>Araneae</taxon>
        <taxon>Araneomorphae</taxon>
        <taxon>Entelegynae</taxon>
        <taxon>Araneoidea</taxon>
        <taxon>Araneidae</taxon>
        <taxon>Caerostris</taxon>
    </lineage>
</organism>
<name>A0AAV4NVG5_CAEEX</name>